<feature type="compositionally biased region" description="Basic and acidic residues" evidence="1">
    <location>
        <begin position="36"/>
        <end position="61"/>
    </location>
</feature>
<protein>
    <recommendedName>
        <fullName evidence="4">Phage tail protein</fullName>
    </recommendedName>
</protein>
<dbReference type="EMBL" id="SZZP01000059">
    <property type="protein sequence ID" value="TKV70883.1"/>
    <property type="molecule type" value="Genomic_DNA"/>
</dbReference>
<sequence length="427" mass="43224">MAEERPDDPGSSPDSRPKRAPPTIDLQATEISSEPSKTEAAEEAAKEAERDAGQDAGKDPGKASADAATPGAGPQGDAAPQAEPQPEAASAGPDAEPARPVSPWVVAPVSGAVAAALVIGVGWLLGWPVVQPVPAPQPNAAIDQLGTRLSALESKAGRPVAAAADPAAAARLEALDKSIAALRTELAATRAQSDKLAAAVNDAKAAPRDGAAVPDISGIMARIDKIEGAVKAQGAAIARQDGKIADTKAEAKADDVPLRRVVAASLLDVAVRHGDPYASALEAAKALSDDADVLKPLATFATSGVPNPNALCRELIEIVPKLAPPPPEAATANAGLVDRLKAGASTLIQIERTDGTGTDRGSIVARVTSAALHNDLALTERELKSLPPADRTAAQAWLAKVGARHAALDASRKFADNAMAALAAVNQ</sequence>
<reference evidence="2 3" key="1">
    <citation type="submission" date="2019-05" db="EMBL/GenBank/DDBJ databases">
        <title>Draft Genome of Bradyrhizobium elkanii strain SEMIA 938, Used in Commercial Inoculants for Lupinus spp. in Brazil.</title>
        <authorList>
            <person name="Hungria M."/>
            <person name="Delamuta J.R.M."/>
            <person name="Ribeiro R.A."/>
            <person name="Nogueira M.A."/>
        </authorList>
    </citation>
    <scope>NUCLEOTIDE SEQUENCE [LARGE SCALE GENOMIC DNA]</scope>
    <source>
        <strain evidence="2 3">Semia 938</strain>
    </source>
</reference>
<name>A0A4U6RAZ7_BRAEL</name>
<gene>
    <name evidence="2" type="ORF">FDV58_41100</name>
</gene>
<dbReference type="Proteomes" id="UP000305095">
    <property type="component" value="Unassembled WGS sequence"/>
</dbReference>
<dbReference type="RefSeq" id="WP_137484155.1">
    <property type="nucleotide sequence ID" value="NZ_SZZP01000059.1"/>
</dbReference>
<evidence type="ECO:0008006" key="4">
    <source>
        <dbReference type="Google" id="ProtNLM"/>
    </source>
</evidence>
<feature type="region of interest" description="Disordered" evidence="1">
    <location>
        <begin position="1"/>
        <end position="99"/>
    </location>
</feature>
<evidence type="ECO:0000256" key="1">
    <source>
        <dbReference type="SAM" id="MobiDB-lite"/>
    </source>
</evidence>
<accession>A0A4U6RAZ7</accession>
<proteinExistence type="predicted"/>
<organism evidence="2 3">
    <name type="scientific">Bradyrhizobium elkanii</name>
    <dbReference type="NCBI Taxonomy" id="29448"/>
    <lineage>
        <taxon>Bacteria</taxon>
        <taxon>Pseudomonadati</taxon>
        <taxon>Pseudomonadota</taxon>
        <taxon>Alphaproteobacteria</taxon>
        <taxon>Hyphomicrobiales</taxon>
        <taxon>Nitrobacteraceae</taxon>
        <taxon>Bradyrhizobium</taxon>
    </lineage>
</organism>
<evidence type="ECO:0000313" key="3">
    <source>
        <dbReference type="Proteomes" id="UP000305095"/>
    </source>
</evidence>
<dbReference type="AlphaFoldDB" id="A0A4U6RAZ7"/>
<feature type="compositionally biased region" description="Low complexity" evidence="1">
    <location>
        <begin position="65"/>
        <end position="99"/>
    </location>
</feature>
<evidence type="ECO:0000313" key="2">
    <source>
        <dbReference type="EMBL" id="TKV70883.1"/>
    </source>
</evidence>
<comment type="caution">
    <text evidence="2">The sequence shown here is derived from an EMBL/GenBank/DDBJ whole genome shotgun (WGS) entry which is preliminary data.</text>
</comment>